<protein>
    <recommendedName>
        <fullName evidence="3">IrrE N-terminal-like domain-containing protein</fullName>
    </recommendedName>
</protein>
<comment type="caution">
    <text evidence="1">The sequence shown here is derived from an EMBL/GenBank/DDBJ whole genome shotgun (WGS) entry which is preliminary data.</text>
</comment>
<accession>A0ABT1H782</accession>
<gene>
    <name evidence="1" type="ORF">LX12_004322</name>
</gene>
<reference evidence="1 2" key="1">
    <citation type="submission" date="2022-06" db="EMBL/GenBank/DDBJ databases">
        <title>Genomic Encyclopedia of Archaeal and Bacterial Type Strains, Phase II (KMG-II): from individual species to whole genera.</title>
        <authorList>
            <person name="Goeker M."/>
        </authorList>
    </citation>
    <scope>NUCLEOTIDE SEQUENCE [LARGE SCALE GENOMIC DNA]</scope>
    <source>
        <strain evidence="1 2">DSM 45037</strain>
    </source>
</reference>
<sequence>MFCVMGIEHWNPWRFAAVHLPHVIIDTSHRLPRGVAGLWRGDRIWLCSTLDRAGRRSVLTHEVWHVRRGEVPPWITEREERTVDDLASRDLIGLEQLIDGLRWSDQEAELAEVLDVDVHTVRCRLKNLTPDEMRL</sequence>
<name>A0ABT1H782_9NOCA</name>
<dbReference type="EMBL" id="JAMTCG010000015">
    <property type="protein sequence ID" value="MCP2163109.1"/>
    <property type="molecule type" value="Genomic_DNA"/>
</dbReference>
<proteinExistence type="predicted"/>
<feature type="non-terminal residue" evidence="1">
    <location>
        <position position="135"/>
    </location>
</feature>
<evidence type="ECO:0000313" key="2">
    <source>
        <dbReference type="Proteomes" id="UP001205740"/>
    </source>
</evidence>
<evidence type="ECO:0008006" key="3">
    <source>
        <dbReference type="Google" id="ProtNLM"/>
    </source>
</evidence>
<evidence type="ECO:0000313" key="1">
    <source>
        <dbReference type="EMBL" id="MCP2163109.1"/>
    </source>
</evidence>
<organism evidence="1 2">
    <name type="scientific">Williamsia serinedens</name>
    <dbReference type="NCBI Taxonomy" id="391736"/>
    <lineage>
        <taxon>Bacteria</taxon>
        <taxon>Bacillati</taxon>
        <taxon>Actinomycetota</taxon>
        <taxon>Actinomycetes</taxon>
        <taxon>Mycobacteriales</taxon>
        <taxon>Nocardiaceae</taxon>
        <taxon>Williamsia</taxon>
    </lineage>
</organism>
<dbReference type="Proteomes" id="UP001205740">
    <property type="component" value="Unassembled WGS sequence"/>
</dbReference>
<keyword evidence="2" id="KW-1185">Reference proteome</keyword>